<dbReference type="RefSeq" id="WP_344042811.1">
    <property type="nucleotide sequence ID" value="NZ_BAAAKE010000037.1"/>
</dbReference>
<sequence length="105" mass="11004">MLAILLAALMAAQPGTIERMRVRVLRSCSTTALDFTDSRVHLLRAALLFTGVFTTITAVLLVVLVRLELHPLLAVEIVGAIALLAGHVAIKVTGAILGTPAPVGK</sequence>
<reference evidence="3" key="1">
    <citation type="journal article" date="2019" name="Int. J. Syst. Evol. Microbiol.">
        <title>The Global Catalogue of Microorganisms (GCM) 10K type strain sequencing project: providing services to taxonomists for standard genome sequencing and annotation.</title>
        <authorList>
            <consortium name="The Broad Institute Genomics Platform"/>
            <consortium name="The Broad Institute Genome Sequencing Center for Infectious Disease"/>
            <person name="Wu L."/>
            <person name="Ma J."/>
        </authorList>
    </citation>
    <scope>NUCLEOTIDE SEQUENCE [LARGE SCALE GENOMIC DNA]</scope>
    <source>
        <strain evidence="3">KCTC 12848</strain>
    </source>
</reference>
<keyword evidence="1" id="KW-0472">Membrane</keyword>
<keyword evidence="1" id="KW-0812">Transmembrane</keyword>
<feature type="transmembrane region" description="Helical" evidence="1">
    <location>
        <begin position="43"/>
        <end position="65"/>
    </location>
</feature>
<keyword evidence="3" id="KW-1185">Reference proteome</keyword>
<dbReference type="Proteomes" id="UP001595833">
    <property type="component" value="Unassembled WGS sequence"/>
</dbReference>
<evidence type="ECO:0000256" key="1">
    <source>
        <dbReference type="SAM" id="Phobius"/>
    </source>
</evidence>
<keyword evidence="1" id="KW-1133">Transmembrane helix</keyword>
<evidence type="ECO:0000313" key="2">
    <source>
        <dbReference type="EMBL" id="MFC5055554.1"/>
    </source>
</evidence>
<feature type="transmembrane region" description="Helical" evidence="1">
    <location>
        <begin position="72"/>
        <end position="90"/>
    </location>
</feature>
<evidence type="ECO:0000313" key="3">
    <source>
        <dbReference type="Proteomes" id="UP001595833"/>
    </source>
</evidence>
<proteinExistence type="predicted"/>
<gene>
    <name evidence="2" type="ORF">ACFPFM_17545</name>
</gene>
<comment type="caution">
    <text evidence="2">The sequence shown here is derived from an EMBL/GenBank/DDBJ whole genome shotgun (WGS) entry which is preliminary data.</text>
</comment>
<organism evidence="2 3">
    <name type="scientific">Saccharothrix xinjiangensis</name>
    <dbReference type="NCBI Taxonomy" id="204798"/>
    <lineage>
        <taxon>Bacteria</taxon>
        <taxon>Bacillati</taxon>
        <taxon>Actinomycetota</taxon>
        <taxon>Actinomycetes</taxon>
        <taxon>Pseudonocardiales</taxon>
        <taxon>Pseudonocardiaceae</taxon>
        <taxon>Saccharothrix</taxon>
    </lineage>
</organism>
<accession>A0ABV9Y1G9</accession>
<name>A0ABV9Y1G9_9PSEU</name>
<protein>
    <submittedName>
        <fullName evidence="2">Uncharacterized protein</fullName>
    </submittedName>
</protein>
<dbReference type="EMBL" id="JBHSJB010000015">
    <property type="protein sequence ID" value="MFC5055554.1"/>
    <property type="molecule type" value="Genomic_DNA"/>
</dbReference>